<organism evidence="10 11">
    <name type="scientific">Campylobacter gracilis RM3268</name>
    <dbReference type="NCBI Taxonomy" id="553220"/>
    <lineage>
        <taxon>Bacteria</taxon>
        <taxon>Pseudomonadati</taxon>
        <taxon>Campylobacterota</taxon>
        <taxon>Epsilonproteobacteria</taxon>
        <taxon>Campylobacterales</taxon>
        <taxon>Campylobacteraceae</taxon>
        <taxon>Campylobacter</taxon>
    </lineage>
</organism>
<dbReference type="InterPro" id="IPR001636">
    <property type="entry name" value="SAICAR_synth"/>
</dbReference>
<comment type="similarity">
    <text evidence="2 8">Belongs to the SAICAR synthetase family.</text>
</comment>
<keyword evidence="3 8" id="KW-0436">Ligase</keyword>
<dbReference type="eggNOG" id="COG0152">
    <property type="taxonomic scope" value="Bacteria"/>
</dbReference>
<dbReference type="InterPro" id="IPR028923">
    <property type="entry name" value="SAICAR_synt/ADE2_N"/>
</dbReference>
<keyword evidence="11" id="KW-1185">Reference proteome</keyword>
<dbReference type="FunFam" id="3.30.470.20:FF:000006">
    <property type="entry name" value="Phosphoribosylaminoimidazole-succinocarboxamide synthase"/>
    <property type="match status" value="1"/>
</dbReference>
<evidence type="ECO:0000256" key="4">
    <source>
        <dbReference type="ARBA" id="ARBA00022741"/>
    </source>
</evidence>
<dbReference type="GO" id="GO:0006189">
    <property type="term" value="P:'de novo' IMP biosynthetic process"/>
    <property type="evidence" value="ECO:0007669"/>
    <property type="project" value="UniProtKB-UniRule"/>
</dbReference>
<evidence type="ECO:0000256" key="3">
    <source>
        <dbReference type="ARBA" id="ARBA00022598"/>
    </source>
</evidence>
<dbReference type="OrthoDB" id="9801549at2"/>
<dbReference type="GO" id="GO:0009236">
    <property type="term" value="P:cobalamin biosynthetic process"/>
    <property type="evidence" value="ECO:0007669"/>
    <property type="project" value="InterPro"/>
</dbReference>
<comment type="catalytic activity">
    <reaction evidence="7 8">
        <text>5-amino-1-(5-phospho-D-ribosyl)imidazole-4-carboxylate + L-aspartate + ATP = (2S)-2-[5-amino-1-(5-phospho-beta-D-ribosyl)imidazole-4-carboxamido]succinate + ADP + phosphate + 2 H(+)</text>
        <dbReference type="Rhea" id="RHEA:22628"/>
        <dbReference type="ChEBI" id="CHEBI:15378"/>
        <dbReference type="ChEBI" id="CHEBI:29991"/>
        <dbReference type="ChEBI" id="CHEBI:30616"/>
        <dbReference type="ChEBI" id="CHEBI:43474"/>
        <dbReference type="ChEBI" id="CHEBI:58443"/>
        <dbReference type="ChEBI" id="CHEBI:77657"/>
        <dbReference type="ChEBI" id="CHEBI:456216"/>
        <dbReference type="EC" id="6.3.2.6"/>
    </reaction>
</comment>
<evidence type="ECO:0000256" key="6">
    <source>
        <dbReference type="ARBA" id="ARBA00022840"/>
    </source>
</evidence>
<dbReference type="PANTHER" id="PTHR43599">
    <property type="entry name" value="MULTIFUNCTIONAL PROTEIN ADE2"/>
    <property type="match status" value="1"/>
</dbReference>
<dbReference type="CDD" id="cd01415">
    <property type="entry name" value="SAICAR_synt_PurC"/>
    <property type="match status" value="1"/>
</dbReference>
<dbReference type="InterPro" id="IPR033934">
    <property type="entry name" value="SAICAR_synt_PurC"/>
</dbReference>
<evidence type="ECO:0000256" key="7">
    <source>
        <dbReference type="ARBA" id="ARBA00048475"/>
    </source>
</evidence>
<keyword evidence="6 8" id="KW-0067">ATP-binding</keyword>
<evidence type="ECO:0000256" key="5">
    <source>
        <dbReference type="ARBA" id="ARBA00022755"/>
    </source>
</evidence>
<dbReference type="RefSeq" id="WP_005869082.1">
    <property type="nucleotide sequence ID" value="NZ_ACYG01000005.1"/>
</dbReference>
<dbReference type="STRING" id="824.CGRAC_1301"/>
<evidence type="ECO:0000256" key="2">
    <source>
        <dbReference type="ARBA" id="ARBA00010190"/>
    </source>
</evidence>
<name>C8PDZ1_9BACT</name>
<evidence type="ECO:0000313" key="10">
    <source>
        <dbReference type="EMBL" id="EEV18864.1"/>
    </source>
</evidence>
<evidence type="ECO:0000259" key="9">
    <source>
        <dbReference type="Pfam" id="PF01259"/>
    </source>
</evidence>
<keyword evidence="5 8" id="KW-0658">Purine biosynthesis</keyword>
<dbReference type="GO" id="GO:0005524">
    <property type="term" value="F:ATP binding"/>
    <property type="evidence" value="ECO:0007669"/>
    <property type="project" value="UniProtKB-KW"/>
</dbReference>
<sequence length="239" mass="26980">MQATKKELIYEGKGKKMWSINESDDLLISEFKDSLTAFNGVKKAEESGKGALNCKISTLIFDLLKKHGIATALVETISPTEQLVKKCKIFPLEIIARNIATGSLTKRLGIKEGTKLPFTLVEFCYKDDELGDPILNDEHCLLLGAVKSQSELDELKKIARKINGILIKFFDERNLKLVDFKIELGRDKDGNILLADEISPDSCRFWDKQTDKKLDKDVFRQDLGSVKVAYEEVLRRILG</sequence>
<dbReference type="HAMAP" id="MF_00137">
    <property type="entry name" value="SAICAR_synth"/>
    <property type="match status" value="1"/>
</dbReference>
<comment type="caution">
    <text evidence="10">The sequence shown here is derived from an EMBL/GenBank/DDBJ whole genome shotgun (WGS) entry which is preliminary data.</text>
</comment>
<dbReference type="Pfam" id="PF01259">
    <property type="entry name" value="SAICAR_synt"/>
    <property type="match status" value="1"/>
</dbReference>
<gene>
    <name evidence="8 10" type="primary">purC</name>
    <name evidence="10" type="ORF">CAMGR0001_2341</name>
</gene>
<keyword evidence="4 8" id="KW-0547">Nucleotide-binding</keyword>
<evidence type="ECO:0000256" key="8">
    <source>
        <dbReference type="HAMAP-Rule" id="MF_00137"/>
    </source>
</evidence>
<dbReference type="InterPro" id="IPR050089">
    <property type="entry name" value="SAICAR_synthetase"/>
</dbReference>
<dbReference type="Gene3D" id="3.30.470.20">
    <property type="entry name" value="ATP-grasp fold, B domain"/>
    <property type="match status" value="1"/>
</dbReference>
<proteinExistence type="inferred from homology"/>
<dbReference type="PROSITE" id="PS01057">
    <property type="entry name" value="SAICAR_SYNTHETASE_1"/>
    <property type="match status" value="1"/>
</dbReference>
<dbReference type="PANTHER" id="PTHR43599:SF3">
    <property type="entry name" value="SI:DKEY-6E2.2"/>
    <property type="match status" value="1"/>
</dbReference>
<dbReference type="AlphaFoldDB" id="C8PDZ1"/>
<comment type="pathway">
    <text evidence="1 8">Purine metabolism; IMP biosynthesis via de novo pathway; 5-amino-1-(5-phospho-D-ribosyl)imidazole-4-carboxamide from 5-amino-1-(5-phospho-D-ribosyl)imidazole-4-carboxylate: step 1/2.</text>
</comment>
<dbReference type="Proteomes" id="UP000005709">
    <property type="component" value="Unassembled WGS sequence"/>
</dbReference>
<dbReference type="UniPathway" id="UPA00074">
    <property type="reaction ID" value="UER00131"/>
</dbReference>
<reference evidence="10 11" key="1">
    <citation type="submission" date="2009-07" db="EMBL/GenBank/DDBJ databases">
        <authorList>
            <person name="Madupu R."/>
            <person name="Sebastian Y."/>
            <person name="Durkin A.S."/>
            <person name="Torralba M."/>
            <person name="Methe B."/>
            <person name="Sutton G.G."/>
            <person name="Strausberg R.L."/>
            <person name="Nelson K.E."/>
        </authorList>
    </citation>
    <scope>NUCLEOTIDE SEQUENCE [LARGE SCALE GENOMIC DNA]</scope>
    <source>
        <strain evidence="10 11">RM3268</strain>
    </source>
</reference>
<dbReference type="EC" id="6.3.2.6" evidence="8"/>
<feature type="domain" description="SAICAR synthetase/ADE2 N-terminal" evidence="9">
    <location>
        <begin position="8"/>
        <end position="236"/>
    </location>
</feature>
<accession>C8PDZ1</accession>
<dbReference type="EMBL" id="ACYG01000005">
    <property type="protein sequence ID" value="EEV18864.1"/>
    <property type="molecule type" value="Genomic_DNA"/>
</dbReference>
<dbReference type="SUPFAM" id="SSF56104">
    <property type="entry name" value="SAICAR synthase-like"/>
    <property type="match status" value="1"/>
</dbReference>
<dbReference type="NCBIfam" id="TIGR00081">
    <property type="entry name" value="purC"/>
    <property type="match status" value="1"/>
</dbReference>
<evidence type="ECO:0000313" key="11">
    <source>
        <dbReference type="Proteomes" id="UP000005709"/>
    </source>
</evidence>
<dbReference type="InterPro" id="IPR018236">
    <property type="entry name" value="SAICAR_synthetase_CS"/>
</dbReference>
<dbReference type="Gene3D" id="3.30.200.20">
    <property type="entry name" value="Phosphorylase Kinase, domain 1"/>
    <property type="match status" value="1"/>
</dbReference>
<evidence type="ECO:0000256" key="1">
    <source>
        <dbReference type="ARBA" id="ARBA00004672"/>
    </source>
</evidence>
<protein>
    <recommendedName>
        <fullName evidence="8">Phosphoribosylaminoimidazole-succinocarboxamide synthase</fullName>
        <ecNumber evidence="8">6.3.2.6</ecNumber>
    </recommendedName>
    <alternativeName>
        <fullName evidence="8">SAICAR synthetase</fullName>
    </alternativeName>
</protein>
<dbReference type="GO" id="GO:0004639">
    <property type="term" value="F:phosphoribosylaminoimidazolesuccinocarboxamide synthase activity"/>
    <property type="evidence" value="ECO:0007669"/>
    <property type="project" value="UniProtKB-UniRule"/>
</dbReference>